<keyword evidence="2" id="KW-0521">NADP</keyword>
<evidence type="ECO:0000256" key="4">
    <source>
        <dbReference type="SAM" id="Phobius"/>
    </source>
</evidence>
<evidence type="ECO:0000256" key="3">
    <source>
        <dbReference type="ARBA" id="ARBA00023002"/>
    </source>
</evidence>
<keyword evidence="4" id="KW-0472">Membrane</keyword>
<dbReference type="InterPro" id="IPR002347">
    <property type="entry name" value="SDR_fam"/>
</dbReference>
<proteinExistence type="inferred from homology"/>
<dbReference type="PRINTS" id="PR00081">
    <property type="entry name" value="GDHRDH"/>
</dbReference>
<keyword evidence="4" id="KW-0812">Transmembrane</keyword>
<evidence type="ECO:0000313" key="5">
    <source>
        <dbReference type="EMBL" id="CAH7188672.1"/>
    </source>
</evidence>
<evidence type="ECO:0000256" key="1">
    <source>
        <dbReference type="ARBA" id="ARBA00006484"/>
    </source>
</evidence>
<dbReference type="InterPro" id="IPR036291">
    <property type="entry name" value="NAD(P)-bd_dom_sf"/>
</dbReference>
<dbReference type="CDD" id="cd05327">
    <property type="entry name" value="retinol-DH_like_SDR_c_like"/>
    <property type="match status" value="1"/>
</dbReference>
<evidence type="ECO:0000256" key="2">
    <source>
        <dbReference type="ARBA" id="ARBA00022857"/>
    </source>
</evidence>
<dbReference type="Pfam" id="PF00106">
    <property type="entry name" value="adh_short"/>
    <property type="match status" value="1"/>
</dbReference>
<evidence type="ECO:0000313" key="6">
    <source>
        <dbReference type="Proteomes" id="UP001152836"/>
    </source>
</evidence>
<dbReference type="EMBL" id="CALSGD010001566">
    <property type="protein sequence ID" value="CAH7188672.1"/>
    <property type="molecule type" value="Genomic_DNA"/>
</dbReference>
<dbReference type="PANTHER" id="PTHR43157:SF31">
    <property type="entry name" value="PHOSPHATIDYLINOSITOL-GLYCAN BIOSYNTHESIS CLASS F PROTEIN"/>
    <property type="match status" value="1"/>
</dbReference>
<feature type="transmembrane region" description="Helical" evidence="4">
    <location>
        <begin position="6"/>
        <end position="26"/>
    </location>
</feature>
<dbReference type="Gene3D" id="3.40.50.720">
    <property type="entry name" value="NAD(P)-binding Rossmann-like Domain"/>
    <property type="match status" value="1"/>
</dbReference>
<dbReference type="AlphaFoldDB" id="A0AAV0A2D4"/>
<keyword evidence="6" id="KW-1185">Reference proteome</keyword>
<organism evidence="5 6">
    <name type="scientific">Phodopus roborovskii</name>
    <name type="common">Roborovski's desert hamster</name>
    <name type="synonym">Cricetulus roborovskii</name>
    <dbReference type="NCBI Taxonomy" id="109678"/>
    <lineage>
        <taxon>Eukaryota</taxon>
        <taxon>Metazoa</taxon>
        <taxon>Chordata</taxon>
        <taxon>Craniata</taxon>
        <taxon>Vertebrata</taxon>
        <taxon>Euteleostomi</taxon>
        <taxon>Mammalia</taxon>
        <taxon>Eutheria</taxon>
        <taxon>Euarchontoglires</taxon>
        <taxon>Glires</taxon>
        <taxon>Rodentia</taxon>
        <taxon>Myomorpha</taxon>
        <taxon>Muroidea</taxon>
        <taxon>Cricetidae</taxon>
        <taxon>Cricetinae</taxon>
        <taxon>Phodopus</taxon>
    </lineage>
</organism>
<dbReference type="PANTHER" id="PTHR43157">
    <property type="entry name" value="PHOSPHATIDYLINOSITOL-GLYCAN BIOSYNTHESIS CLASS F PROTEIN-RELATED"/>
    <property type="match status" value="1"/>
</dbReference>
<protein>
    <submittedName>
        <fullName evidence="5">CAAA01118383.1 protein</fullName>
    </submittedName>
</protein>
<gene>
    <name evidence="5" type="primary">CAAA01118383.1</name>
    <name evidence="5" type="ORF">PHOROB_LOCUS14940</name>
</gene>
<comment type="similarity">
    <text evidence="1">Belongs to the short-chain dehydrogenases/reductases (SDR) family.</text>
</comment>
<dbReference type="GO" id="GO:0016491">
    <property type="term" value="F:oxidoreductase activity"/>
    <property type="evidence" value="ECO:0007669"/>
    <property type="project" value="UniProtKB-KW"/>
</dbReference>
<dbReference type="SUPFAM" id="SSF51735">
    <property type="entry name" value="NAD(P)-binding Rossmann-fold domains"/>
    <property type="match status" value="1"/>
</dbReference>
<accession>A0AAV0A2D4</accession>
<dbReference type="Proteomes" id="UP001152836">
    <property type="component" value="Unassembled WGS sequence"/>
</dbReference>
<reference evidence="5" key="1">
    <citation type="submission" date="2022-06" db="EMBL/GenBank/DDBJ databases">
        <authorList>
            <person name="Andreotti S."/>
            <person name="Wyler E."/>
        </authorList>
    </citation>
    <scope>NUCLEOTIDE SEQUENCE</scope>
</reference>
<keyword evidence="3" id="KW-0560">Oxidoreductase</keyword>
<keyword evidence="4" id="KW-1133">Transmembrane helix</keyword>
<sequence length="329" mass="35381">MSVLQALRALLLVYAVGAAVILRQLLRRLRGGFRPPVLPWQPDRVALVTGGTEGIGLATAQQLAALGMRVVIAGNDKAKAQEVVSWIQAETKNKRVHFLFCDLASLASVRKFARDFLSLGFPLHVLVNNAGVMMVPPSKTEDGFERHMGVNFLGHFLLTRLLLGVLRASGSPGQRSRVVTLGSATHYVGELDIDTLRARPPHSASAAYAGSKLALVLFSRRLQRLLVARGDPVTSSVADPGVVDTALYRHAGWGIRAAKRLLGWALFKTPAEGAWTSVYAASAPELEGRGGLYLTDEAPAEPLASTQDPELQDRLWAVAESVVGVARDD</sequence>
<name>A0AAV0A2D4_PHORO</name>
<comment type="caution">
    <text evidence="5">The sequence shown here is derived from an EMBL/GenBank/DDBJ whole genome shotgun (WGS) entry which is preliminary data.</text>
</comment>